<dbReference type="InterPro" id="IPR036526">
    <property type="entry name" value="C-N_Hydrolase_sf"/>
</dbReference>
<keyword evidence="5 9" id="KW-0812">Transmembrane</keyword>
<accession>M4VBJ8</accession>
<comment type="caution">
    <text evidence="9">Lacks conserved residue(s) required for the propagation of feature annotation.</text>
</comment>
<keyword evidence="6 9" id="KW-1133">Transmembrane helix</keyword>
<dbReference type="KEGG" id="bex:A11Q_1644"/>
<dbReference type="InterPro" id="IPR003010">
    <property type="entry name" value="C-N_Hydrolase"/>
</dbReference>
<keyword evidence="11" id="KW-0449">Lipoprotein</keyword>
<sequence length="474" mass="54108">MSQFILTLIGFNWIYYVSTEFGHLHPAIATLALLLFAALMHLYIPFSLVISVALIRFFAISNRFAHYLILALSLALLERIWPSIFEWNLAYTFLWIKWPLYQWADTVGFWGLSTWLLVIQAVLAYGLSLYRSQKNKALVTIASTLILVALLNLTGHLKKNYWSKTDSTVRIAVAQGNIGNAEKLHSEMRSQYHTHIRQIYTSLTTDLLQEQPADAIIWPETALPFALDPDYHGRREQQALFDSITQWNIPVITGGYSVSSEKIDHLGYPLTRNAIFYLSPQASFSDAPYYKTNLLAFGEYMPFGEQFPILYKLLPFVGVYEKGSGPIVADVATQNQTLKLGPQICYDSLVPSFTRHLAKNGAQIVFNVTNDSWFGWWAEPYQHGWMTLARAIEVRRPMVRSTNTGISTAILADGTLLEQSPINKSWAHTFNIPYKQNPQLSLYTRFGHLDWVLWSLILITTITLYQNKGRHVRS</sequence>
<comment type="catalytic activity">
    <reaction evidence="9">
        <text>N-terminal S-1,2-diacyl-sn-glyceryl-L-cysteinyl-[lipoprotein] + a glycerophospholipid = N-acyl-S-1,2-diacyl-sn-glyceryl-L-cysteinyl-[lipoprotein] + a 2-acyl-sn-glycero-3-phospholipid + H(+)</text>
        <dbReference type="Rhea" id="RHEA:48228"/>
        <dbReference type="Rhea" id="RHEA-COMP:14681"/>
        <dbReference type="Rhea" id="RHEA-COMP:14684"/>
        <dbReference type="ChEBI" id="CHEBI:15378"/>
        <dbReference type="ChEBI" id="CHEBI:136912"/>
        <dbReference type="ChEBI" id="CHEBI:140656"/>
        <dbReference type="ChEBI" id="CHEBI:140657"/>
        <dbReference type="ChEBI" id="CHEBI:140660"/>
        <dbReference type="EC" id="2.3.1.269"/>
    </reaction>
</comment>
<dbReference type="Pfam" id="PF20154">
    <property type="entry name" value="LNT_N"/>
    <property type="match status" value="1"/>
</dbReference>
<dbReference type="UniPathway" id="UPA00666"/>
<keyword evidence="11" id="KW-0378">Hydrolase</keyword>
<evidence type="ECO:0000256" key="1">
    <source>
        <dbReference type="ARBA" id="ARBA00004651"/>
    </source>
</evidence>
<dbReference type="CDD" id="cd07571">
    <property type="entry name" value="ALP_N-acyl_transferase"/>
    <property type="match status" value="1"/>
</dbReference>
<dbReference type="Proteomes" id="UP000012040">
    <property type="component" value="Chromosome"/>
</dbReference>
<keyword evidence="8 9" id="KW-0012">Acyltransferase</keyword>
<keyword evidence="7 9" id="KW-0472">Membrane</keyword>
<comment type="similarity">
    <text evidence="2 9">Belongs to the CN hydrolase family. Apolipoprotein N-acyltransferase subfamily.</text>
</comment>
<evidence type="ECO:0000256" key="7">
    <source>
        <dbReference type="ARBA" id="ARBA00023136"/>
    </source>
</evidence>
<evidence type="ECO:0000256" key="9">
    <source>
        <dbReference type="HAMAP-Rule" id="MF_01148"/>
    </source>
</evidence>
<evidence type="ECO:0000256" key="5">
    <source>
        <dbReference type="ARBA" id="ARBA00022692"/>
    </source>
</evidence>
<feature type="transmembrane region" description="Helical" evidence="9">
    <location>
        <begin position="137"/>
        <end position="157"/>
    </location>
</feature>
<dbReference type="Pfam" id="PF00795">
    <property type="entry name" value="CN_hydrolase"/>
    <property type="match status" value="1"/>
</dbReference>
<evidence type="ECO:0000256" key="4">
    <source>
        <dbReference type="ARBA" id="ARBA00022679"/>
    </source>
</evidence>
<dbReference type="EC" id="2.3.1.269" evidence="9"/>
<protein>
    <recommendedName>
        <fullName evidence="9">Apolipoprotein N-acyltransferase</fullName>
        <shortName evidence="9">ALP N-acyltransferase</shortName>
        <ecNumber evidence="9">2.3.1.269</ecNumber>
    </recommendedName>
</protein>
<comment type="function">
    <text evidence="9">Catalyzes the phospholipid dependent N-acylation of the N-terminal cysteine of apolipoprotein, the last step in lipoprotein maturation.</text>
</comment>
<dbReference type="GO" id="GO:0005886">
    <property type="term" value="C:plasma membrane"/>
    <property type="evidence" value="ECO:0007669"/>
    <property type="project" value="UniProtKB-SubCell"/>
</dbReference>
<feature type="domain" description="CN hydrolase" evidence="10">
    <location>
        <begin position="169"/>
        <end position="434"/>
    </location>
</feature>
<dbReference type="STRING" id="1184267.A11Q_1644"/>
<evidence type="ECO:0000256" key="6">
    <source>
        <dbReference type="ARBA" id="ARBA00022989"/>
    </source>
</evidence>
<feature type="transmembrane region" description="Helical" evidence="9">
    <location>
        <begin position="27"/>
        <end position="55"/>
    </location>
</feature>
<evidence type="ECO:0000256" key="2">
    <source>
        <dbReference type="ARBA" id="ARBA00010065"/>
    </source>
</evidence>
<dbReference type="GO" id="GO:0016410">
    <property type="term" value="F:N-acyltransferase activity"/>
    <property type="evidence" value="ECO:0007669"/>
    <property type="project" value="UniProtKB-UniRule"/>
</dbReference>
<dbReference type="GO" id="GO:0042158">
    <property type="term" value="P:lipoprotein biosynthetic process"/>
    <property type="evidence" value="ECO:0007669"/>
    <property type="project" value="UniProtKB-UniRule"/>
</dbReference>
<reference evidence="11 12" key="1">
    <citation type="journal article" date="2013" name="ISME J.">
        <title>By their genes ye shall know them: genomic signatures of predatory bacteria.</title>
        <authorList>
            <person name="Pasternak Z."/>
            <person name="Pietrokovski S."/>
            <person name="Rotem O."/>
            <person name="Gophna U."/>
            <person name="Lurie-Weinberger M.N."/>
            <person name="Jurkevitch E."/>
        </authorList>
    </citation>
    <scope>NUCLEOTIDE SEQUENCE [LARGE SCALE GENOMIC DNA]</scope>
    <source>
        <strain evidence="11 12">JSS</strain>
    </source>
</reference>
<dbReference type="EMBL" id="CP003537">
    <property type="protein sequence ID" value="AGH95860.1"/>
    <property type="molecule type" value="Genomic_DNA"/>
</dbReference>
<evidence type="ECO:0000313" key="11">
    <source>
        <dbReference type="EMBL" id="AGH95860.1"/>
    </source>
</evidence>
<dbReference type="GO" id="GO:0016787">
    <property type="term" value="F:hydrolase activity"/>
    <property type="evidence" value="ECO:0007669"/>
    <property type="project" value="UniProtKB-KW"/>
</dbReference>
<evidence type="ECO:0000259" key="10">
    <source>
        <dbReference type="PROSITE" id="PS50263"/>
    </source>
</evidence>
<dbReference type="Gene3D" id="3.60.110.10">
    <property type="entry name" value="Carbon-nitrogen hydrolase"/>
    <property type="match status" value="1"/>
</dbReference>
<keyword evidence="12" id="KW-1185">Reference proteome</keyword>
<dbReference type="PANTHER" id="PTHR38686:SF1">
    <property type="entry name" value="APOLIPOPROTEIN N-ACYLTRANSFERASE"/>
    <property type="match status" value="1"/>
</dbReference>
<evidence type="ECO:0000256" key="8">
    <source>
        <dbReference type="ARBA" id="ARBA00023315"/>
    </source>
</evidence>
<dbReference type="InterPro" id="IPR045378">
    <property type="entry name" value="LNT_N"/>
</dbReference>
<dbReference type="PATRIC" id="fig|1184267.3.peg.1665"/>
<evidence type="ECO:0000256" key="3">
    <source>
        <dbReference type="ARBA" id="ARBA00022475"/>
    </source>
</evidence>
<organism evidence="11 12">
    <name type="scientific">Pseudobdellovibrio exovorus JSS</name>
    <dbReference type="NCBI Taxonomy" id="1184267"/>
    <lineage>
        <taxon>Bacteria</taxon>
        <taxon>Pseudomonadati</taxon>
        <taxon>Bdellovibrionota</taxon>
        <taxon>Bdellovibrionia</taxon>
        <taxon>Bdellovibrionales</taxon>
        <taxon>Pseudobdellovibrionaceae</taxon>
        <taxon>Pseudobdellovibrio</taxon>
    </lineage>
</organism>
<dbReference type="HOGENOM" id="CLU_019563_3_1_7"/>
<dbReference type="HAMAP" id="MF_01148">
    <property type="entry name" value="Lnt"/>
    <property type="match status" value="1"/>
</dbReference>
<dbReference type="eggNOG" id="COG0815">
    <property type="taxonomic scope" value="Bacteria"/>
</dbReference>
<comment type="subcellular location">
    <subcellularLocation>
        <location evidence="1 9">Cell membrane</location>
        <topology evidence="1 9">Multi-pass membrane protein</topology>
    </subcellularLocation>
</comment>
<evidence type="ECO:0000313" key="12">
    <source>
        <dbReference type="Proteomes" id="UP000012040"/>
    </source>
</evidence>
<comment type="pathway">
    <text evidence="9">Protein modification; lipoprotein biosynthesis (N-acyl transfer).</text>
</comment>
<dbReference type="InterPro" id="IPR004563">
    <property type="entry name" value="Apolipo_AcylTrfase"/>
</dbReference>
<dbReference type="PROSITE" id="PS50263">
    <property type="entry name" value="CN_HYDROLASE"/>
    <property type="match status" value="1"/>
</dbReference>
<feature type="transmembrane region" description="Helical" evidence="9">
    <location>
        <begin position="107"/>
        <end position="130"/>
    </location>
</feature>
<feature type="transmembrane region" description="Helical" evidence="9">
    <location>
        <begin position="67"/>
        <end position="87"/>
    </location>
</feature>
<dbReference type="NCBIfam" id="TIGR00546">
    <property type="entry name" value="lnt"/>
    <property type="match status" value="1"/>
</dbReference>
<proteinExistence type="inferred from homology"/>
<dbReference type="PANTHER" id="PTHR38686">
    <property type="entry name" value="APOLIPOPROTEIN N-ACYLTRANSFERASE"/>
    <property type="match status" value="1"/>
</dbReference>
<name>M4VBJ8_9BACT</name>
<keyword evidence="3 9" id="KW-1003">Cell membrane</keyword>
<gene>
    <name evidence="9" type="primary">lnt</name>
    <name evidence="11" type="ORF">A11Q_1644</name>
</gene>
<keyword evidence="4 9" id="KW-0808">Transferase</keyword>
<dbReference type="AlphaFoldDB" id="M4VBJ8"/>
<dbReference type="SUPFAM" id="SSF56317">
    <property type="entry name" value="Carbon-nitrogen hydrolase"/>
    <property type="match status" value="1"/>
</dbReference>